<keyword evidence="4" id="KW-0964">Secreted</keyword>
<feature type="compositionally biased region" description="Pro residues" evidence="12">
    <location>
        <begin position="958"/>
        <end position="970"/>
    </location>
</feature>
<dbReference type="GO" id="GO:0005615">
    <property type="term" value="C:extracellular space"/>
    <property type="evidence" value="ECO:0007669"/>
    <property type="project" value="TreeGrafter"/>
</dbReference>
<evidence type="ECO:0000256" key="6">
    <source>
        <dbReference type="ARBA" id="ARBA00022737"/>
    </source>
</evidence>
<comment type="subcellular location">
    <subcellularLocation>
        <location evidence="1">Cell membrane</location>
    </subcellularLocation>
    <subcellularLocation>
        <location evidence="2">Secreted</location>
    </subcellularLocation>
</comment>
<dbReference type="InterPro" id="IPR013783">
    <property type="entry name" value="Ig-like_fold"/>
</dbReference>
<dbReference type="Proteomes" id="UP000504631">
    <property type="component" value="Unplaced"/>
</dbReference>
<dbReference type="SUPFAM" id="SSF48726">
    <property type="entry name" value="Immunoglobulin"/>
    <property type="match status" value="2"/>
</dbReference>
<gene>
    <name evidence="16" type="primary">LOC117239058</name>
</gene>
<dbReference type="Pfam" id="PF13927">
    <property type="entry name" value="Ig_3"/>
    <property type="match status" value="1"/>
</dbReference>
<accession>A0A6J3L6S2</accession>
<evidence type="ECO:0000256" key="1">
    <source>
        <dbReference type="ARBA" id="ARBA00004236"/>
    </source>
</evidence>
<feature type="domain" description="Ig-like" evidence="13">
    <location>
        <begin position="1182"/>
        <end position="1277"/>
    </location>
</feature>
<keyword evidence="9" id="KW-0325">Glycoprotein</keyword>
<evidence type="ECO:0000256" key="11">
    <source>
        <dbReference type="PROSITE-ProRule" id="PRU00446"/>
    </source>
</evidence>
<feature type="domain" description="Olfactomedin-like" evidence="14">
    <location>
        <begin position="1351"/>
        <end position="1610"/>
    </location>
</feature>
<feature type="region of interest" description="Disordered" evidence="12">
    <location>
        <begin position="204"/>
        <end position="227"/>
    </location>
</feature>
<dbReference type="InterPro" id="IPR003598">
    <property type="entry name" value="Ig_sub2"/>
</dbReference>
<dbReference type="InterPro" id="IPR007110">
    <property type="entry name" value="Ig-like_dom"/>
</dbReference>
<evidence type="ECO:0000313" key="16">
    <source>
        <dbReference type="RefSeq" id="XP_033360221.1"/>
    </source>
</evidence>
<feature type="domain" description="Ig-like" evidence="13">
    <location>
        <begin position="1090"/>
        <end position="1166"/>
    </location>
</feature>
<dbReference type="Pfam" id="PF02191">
    <property type="entry name" value="OLF"/>
    <property type="match status" value="1"/>
</dbReference>
<dbReference type="KEGG" id="bvk:117239058"/>
<dbReference type="PROSITE" id="PS51132">
    <property type="entry name" value="OLF"/>
    <property type="match status" value="1"/>
</dbReference>
<sequence>MITLQDISKQLLKPAKDLADWKFPLSQILEEYYALLEEPCNINFGEAALILQNSTNVYVRRIEHLVNEAEILRQTFFGYEEKGIKKSMNKEKKFFKKSHVNLGNFVMIDLEKDIGKHIDKKNQFQTQKKVKLLSRRFTQLENDAMQLCIPIQVYDILGEIIGKKYDFRCNQAINTSGMLVNELTPYDFAHIYRSYIEEGRNSLSLYSEPKTPGTGTSGYHSITSPNDNESITLVYDEFEDEQNSSLRENDSSVNELQSMEEQNTINNNHESLFVNNSILKQAKKDESEKEHIQQSAVQNVSIQNCSIQHFKNMNQTEEECQIRDSVQVNQIKKNDQNNDENIVQLSAGDQIKYDKQINHFSKESQIFQLNESDNVRWKNGLPSMRKRGNQTTKVSICSVDDINEYDWEPMPLIQGIKHVFSSNSSILKLPDYISLLETKFGSKKRKFTSKLYKPECLAKLILRETELFAKKDTTLCTKQKFKHLQKQEIEDFMKNFDECLNGIEKENDDSQYEAVTNVAIDFHVSQNQNDSTENSIEDITSRSYRNDSIENSIEDITSRSSSPTDIPLRSTICQNTVDMLAESPNSSNNWRESLISEINLSYSLPNYQTLIEDKMKKIFEQSNVITELDQTVAKWHASLQSKLAEAEMRPAFRIRDYSSRIIKVLQTSEQKKINFDSVVQDKPAREVARYFLASLQLANTYNVEIKAGSSDNDIEITLLNDRKNYYTFIAHISLGLNHFKFTAIHNIKLKLIFLLVPLIKDNRACVIAEISLLAGCGGFDIHVIMEKKASMKSTRWILQPWSLLFLILIQFLVQFLTSIYLYTYVAHVETNVLIMRNQDFLETEKLVRRKRSSALPVTEDNKVSDTSRIWQEKDTLKESKKVTSSPIAKTGLASSPITPMGHDWVWLNADTRVQLDAIENFCRSSMKYCPPGLPGAPGSPGAPGEPGLPGLRGMTGPKGPPGLTGPPGPRGPKGDIGPAGFDGRDGIPGEPGLDGIPGRSGTDGLSGMNGKPGLNGSPGRPGRNGTDGRPGQMGPQGPIGPRGEMGPPGRPGSPGQDGRPGITAWKVNMNDYNINDLLIPPSILDDRMLPSTVNSTGLISVYEGTNLRLKCAASGKPEPTVQWFRSDGGVIPIGSWHVTSVIGHTFNISIVNREHMGEYICVADNGIPPRALKRIKLQVKFPPFIRIRNQMIRARSQSTVVLECEVEAFPEPIVYWEREDRRLKMSEKYRLEVYDRRDMYKLKMRLKIAKITSADYGTYHCVVKNDIDTTKGSFTVDDDAKSMEKSKLGKQQHVTYGKPAPQHVDLDELCAPHETCAACPVLRCTFTDVAEYLNIQPLKNVNFTGLPLRLADGVIEAVGKPVLKGTMDDHYGSWMHDTKSDGYPEKLWVTRKNETSFIFEYESKDHFKHGSSYPIKLPYPFQGNGHVVYNKSFFYNPINRSSIFRFNLHSISDQVCGKEFSRCELHLPGLLVNTRNYLYTPNHNFNYVDFNVDENGLWIIYGLPSNNTIVIKMDATNMNIQHAWNISIDNHKFGEMFIAGGVLYAVHSVTEETMKIRLAFDLYKNVTIPVHLSFTNPYHKTTAVSYNHKTKELYTWNKGNQLAYPIKYQGSTNVTAKEEFRVKETGV</sequence>
<dbReference type="SMART" id="SM00408">
    <property type="entry name" value="IGc2"/>
    <property type="match status" value="2"/>
</dbReference>
<keyword evidence="8" id="KW-1015">Disulfide bond</keyword>
<evidence type="ECO:0000256" key="9">
    <source>
        <dbReference type="ARBA" id="ARBA00023180"/>
    </source>
</evidence>
<dbReference type="InterPro" id="IPR031737">
    <property type="entry name" value="CNDH2_C"/>
</dbReference>
<evidence type="ECO:0000259" key="14">
    <source>
        <dbReference type="PROSITE" id="PS51132"/>
    </source>
</evidence>
<dbReference type="RefSeq" id="XP_033360221.1">
    <property type="nucleotide sequence ID" value="XM_033504330.1"/>
</dbReference>
<dbReference type="SMART" id="SM00284">
    <property type="entry name" value="OLF"/>
    <property type="match status" value="1"/>
</dbReference>
<dbReference type="PANTHER" id="PTHR23192:SF85">
    <property type="entry name" value="GLIOMEDIN"/>
    <property type="match status" value="1"/>
</dbReference>
<keyword evidence="3" id="KW-1003">Cell membrane</keyword>
<dbReference type="InterPro" id="IPR003599">
    <property type="entry name" value="Ig_sub"/>
</dbReference>
<evidence type="ECO:0000256" key="10">
    <source>
        <dbReference type="ARBA" id="ARBA00023319"/>
    </source>
</evidence>
<evidence type="ECO:0000256" key="7">
    <source>
        <dbReference type="ARBA" id="ARBA00023136"/>
    </source>
</evidence>
<dbReference type="SMART" id="SM00409">
    <property type="entry name" value="IG"/>
    <property type="match status" value="2"/>
</dbReference>
<dbReference type="Gene3D" id="2.60.40.10">
    <property type="entry name" value="Immunoglobulins"/>
    <property type="match status" value="2"/>
</dbReference>
<keyword evidence="15" id="KW-1185">Reference proteome</keyword>
<dbReference type="GO" id="GO:0005886">
    <property type="term" value="C:plasma membrane"/>
    <property type="evidence" value="ECO:0007669"/>
    <property type="project" value="UniProtKB-SubCell"/>
</dbReference>
<dbReference type="Pfam" id="PF07679">
    <property type="entry name" value="I-set"/>
    <property type="match status" value="1"/>
</dbReference>
<evidence type="ECO:0000259" key="13">
    <source>
        <dbReference type="PROSITE" id="PS50835"/>
    </source>
</evidence>
<evidence type="ECO:0000313" key="15">
    <source>
        <dbReference type="Proteomes" id="UP000504631"/>
    </source>
</evidence>
<keyword evidence="7" id="KW-0472">Membrane</keyword>
<evidence type="ECO:0000256" key="3">
    <source>
        <dbReference type="ARBA" id="ARBA00022475"/>
    </source>
</evidence>
<feature type="compositionally biased region" description="Polar residues" evidence="12">
    <location>
        <begin position="213"/>
        <end position="227"/>
    </location>
</feature>
<dbReference type="InterPro" id="IPR003112">
    <property type="entry name" value="Olfac-like_dom"/>
</dbReference>
<keyword evidence="5" id="KW-0732">Signal</keyword>
<evidence type="ECO:0000256" key="8">
    <source>
        <dbReference type="ARBA" id="ARBA00023157"/>
    </source>
</evidence>
<dbReference type="InterPro" id="IPR050605">
    <property type="entry name" value="Olfactomedin-like_domain"/>
</dbReference>
<dbReference type="Pfam" id="PF01391">
    <property type="entry name" value="Collagen"/>
    <property type="match status" value="2"/>
</dbReference>
<dbReference type="GeneID" id="117239058"/>
<dbReference type="Pfam" id="PF16858">
    <property type="entry name" value="CNDH2_C"/>
    <property type="match status" value="1"/>
</dbReference>
<feature type="compositionally biased region" description="Low complexity" evidence="12">
    <location>
        <begin position="1029"/>
        <end position="1061"/>
    </location>
</feature>
<comment type="caution">
    <text evidence="11">Lacks conserved residue(s) required for the propagation of feature annotation.</text>
</comment>
<organism evidence="15 16">
    <name type="scientific">Bombus vosnesenskii</name>
    <dbReference type="NCBI Taxonomy" id="207650"/>
    <lineage>
        <taxon>Eukaryota</taxon>
        <taxon>Metazoa</taxon>
        <taxon>Ecdysozoa</taxon>
        <taxon>Arthropoda</taxon>
        <taxon>Hexapoda</taxon>
        <taxon>Insecta</taxon>
        <taxon>Pterygota</taxon>
        <taxon>Neoptera</taxon>
        <taxon>Endopterygota</taxon>
        <taxon>Hymenoptera</taxon>
        <taxon>Apocrita</taxon>
        <taxon>Aculeata</taxon>
        <taxon>Apoidea</taxon>
        <taxon>Anthophila</taxon>
        <taxon>Apidae</taxon>
        <taxon>Bombus</taxon>
        <taxon>Pyrobombus</taxon>
    </lineage>
</organism>
<proteinExistence type="predicted"/>
<name>A0A6J3L6S2_9HYME</name>
<dbReference type="PANTHER" id="PTHR23192">
    <property type="entry name" value="OLFACTOMEDIN-RELATED"/>
    <property type="match status" value="1"/>
</dbReference>
<feature type="region of interest" description="Disordered" evidence="12">
    <location>
        <begin position="934"/>
        <end position="1063"/>
    </location>
</feature>
<dbReference type="GO" id="GO:0007165">
    <property type="term" value="P:signal transduction"/>
    <property type="evidence" value="ECO:0007669"/>
    <property type="project" value="TreeGrafter"/>
</dbReference>
<keyword evidence="10" id="KW-0393">Immunoglobulin domain</keyword>
<dbReference type="CDD" id="cd00096">
    <property type="entry name" value="Ig"/>
    <property type="match status" value="1"/>
</dbReference>
<dbReference type="PROSITE" id="PS50835">
    <property type="entry name" value="IG_LIKE"/>
    <property type="match status" value="2"/>
</dbReference>
<evidence type="ECO:0000256" key="5">
    <source>
        <dbReference type="ARBA" id="ARBA00022729"/>
    </source>
</evidence>
<evidence type="ECO:0000256" key="4">
    <source>
        <dbReference type="ARBA" id="ARBA00022525"/>
    </source>
</evidence>
<dbReference type="InterPro" id="IPR008160">
    <property type="entry name" value="Collagen"/>
</dbReference>
<dbReference type="FunFam" id="2.60.40.10:FF:000328">
    <property type="entry name" value="CLUMA_CG000981, isoform A"/>
    <property type="match status" value="1"/>
</dbReference>
<keyword evidence="6" id="KW-0677">Repeat</keyword>
<dbReference type="InterPro" id="IPR013098">
    <property type="entry name" value="Ig_I-set"/>
</dbReference>
<evidence type="ECO:0000256" key="2">
    <source>
        <dbReference type="ARBA" id="ARBA00004613"/>
    </source>
</evidence>
<reference evidence="16" key="1">
    <citation type="submission" date="2025-08" db="UniProtKB">
        <authorList>
            <consortium name="RefSeq"/>
        </authorList>
    </citation>
    <scope>IDENTIFICATION</scope>
    <source>
        <tissue evidence="16">Muscle</tissue>
    </source>
</reference>
<protein>
    <submittedName>
        <fullName evidence="16">Uncharacterized protein LOC117239058</fullName>
    </submittedName>
</protein>
<evidence type="ECO:0000256" key="12">
    <source>
        <dbReference type="SAM" id="MobiDB-lite"/>
    </source>
</evidence>
<dbReference type="InterPro" id="IPR036179">
    <property type="entry name" value="Ig-like_dom_sf"/>
</dbReference>